<comment type="caution">
    <text evidence="6">The sequence shown here is derived from an EMBL/GenBank/DDBJ whole genome shotgun (WGS) entry which is preliminary data.</text>
</comment>
<evidence type="ECO:0000256" key="4">
    <source>
        <dbReference type="PROSITE-ProRule" id="PRU00335"/>
    </source>
</evidence>
<feature type="DNA-binding region" description="H-T-H motif" evidence="4">
    <location>
        <begin position="38"/>
        <end position="57"/>
    </location>
</feature>
<keyword evidence="2 4" id="KW-0238">DNA-binding</keyword>
<dbReference type="SUPFAM" id="SSF48498">
    <property type="entry name" value="Tetracyclin repressor-like, C-terminal domain"/>
    <property type="match status" value="1"/>
</dbReference>
<dbReference type="PRINTS" id="PR00455">
    <property type="entry name" value="HTHTETR"/>
</dbReference>
<keyword evidence="1" id="KW-0805">Transcription regulation</keyword>
<evidence type="ECO:0000256" key="3">
    <source>
        <dbReference type="ARBA" id="ARBA00023163"/>
    </source>
</evidence>
<organism evidence="6 7">
    <name type="scientific">Scytonema hofmannii FACHB-248</name>
    <dbReference type="NCBI Taxonomy" id="1842502"/>
    <lineage>
        <taxon>Bacteria</taxon>
        <taxon>Bacillati</taxon>
        <taxon>Cyanobacteriota</taxon>
        <taxon>Cyanophyceae</taxon>
        <taxon>Nostocales</taxon>
        <taxon>Scytonemataceae</taxon>
        <taxon>Scytonema</taxon>
    </lineage>
</organism>
<name>A0ABR8GZZ9_9CYAN</name>
<evidence type="ECO:0000256" key="2">
    <source>
        <dbReference type="ARBA" id="ARBA00023125"/>
    </source>
</evidence>
<reference evidence="6 7" key="1">
    <citation type="journal article" date="2020" name="ISME J.">
        <title>Comparative genomics reveals insights into cyanobacterial evolution and habitat adaptation.</title>
        <authorList>
            <person name="Chen M.Y."/>
            <person name="Teng W.K."/>
            <person name="Zhao L."/>
            <person name="Hu C.X."/>
            <person name="Zhou Y.K."/>
            <person name="Han B.P."/>
            <person name="Song L.R."/>
            <person name="Shu W.S."/>
        </authorList>
    </citation>
    <scope>NUCLEOTIDE SEQUENCE [LARGE SCALE GENOMIC DNA]</scope>
    <source>
        <strain evidence="6 7">FACHB-248</strain>
    </source>
</reference>
<dbReference type="PROSITE" id="PS50977">
    <property type="entry name" value="HTH_TETR_2"/>
    <property type="match status" value="1"/>
</dbReference>
<dbReference type="Pfam" id="PF00440">
    <property type="entry name" value="TetR_N"/>
    <property type="match status" value="1"/>
</dbReference>
<dbReference type="InterPro" id="IPR036271">
    <property type="entry name" value="Tet_transcr_reg_TetR-rel_C_sf"/>
</dbReference>
<dbReference type="SUPFAM" id="SSF46689">
    <property type="entry name" value="Homeodomain-like"/>
    <property type="match status" value="1"/>
</dbReference>
<evidence type="ECO:0000256" key="1">
    <source>
        <dbReference type="ARBA" id="ARBA00023015"/>
    </source>
</evidence>
<feature type="domain" description="HTH tetR-type" evidence="5">
    <location>
        <begin position="15"/>
        <end position="75"/>
    </location>
</feature>
<dbReference type="Proteomes" id="UP000660380">
    <property type="component" value="Unassembled WGS sequence"/>
</dbReference>
<dbReference type="InterPro" id="IPR001647">
    <property type="entry name" value="HTH_TetR"/>
</dbReference>
<dbReference type="PANTHER" id="PTHR47506">
    <property type="entry name" value="TRANSCRIPTIONAL REGULATORY PROTEIN"/>
    <property type="match status" value="1"/>
</dbReference>
<dbReference type="InterPro" id="IPR009057">
    <property type="entry name" value="Homeodomain-like_sf"/>
</dbReference>
<dbReference type="PANTHER" id="PTHR47506:SF1">
    <property type="entry name" value="HTH-TYPE TRANSCRIPTIONAL REGULATOR YJDC"/>
    <property type="match status" value="1"/>
</dbReference>
<keyword evidence="7" id="KW-1185">Reference proteome</keyword>
<dbReference type="Gene3D" id="1.10.357.10">
    <property type="entry name" value="Tetracycline Repressor, domain 2"/>
    <property type="match status" value="1"/>
</dbReference>
<sequence length="199" mass="22287">MPKTRVKAKPDEPKPTLREHILDIADELFYRQGIRATGVDTIIAKSGVAKTTLYRYFPSKDDLVVAYLERRNQRFWKLMEAEIAKHPNQPGEKLLAVFKWLDELLAKPDCLGCPFLITTSEFAELDYPGHQVSIKHKEAVRSRLIELAQEAGASNPRELGANLLLLLDGAFAQRRLFGTVAEVSLEKAAGTLIDAYLPG</sequence>
<dbReference type="EMBL" id="JACJTA010000111">
    <property type="protein sequence ID" value="MBD2608834.1"/>
    <property type="molecule type" value="Genomic_DNA"/>
</dbReference>
<evidence type="ECO:0000259" key="5">
    <source>
        <dbReference type="PROSITE" id="PS50977"/>
    </source>
</evidence>
<proteinExistence type="predicted"/>
<protein>
    <submittedName>
        <fullName evidence="6">TetR/AcrR family transcriptional regulator</fullName>
    </submittedName>
</protein>
<keyword evidence="3" id="KW-0804">Transcription</keyword>
<accession>A0ABR8GZZ9</accession>
<dbReference type="RefSeq" id="WP_051503174.1">
    <property type="nucleotide sequence ID" value="NZ_JACJTA010000111.1"/>
</dbReference>
<evidence type="ECO:0000313" key="6">
    <source>
        <dbReference type="EMBL" id="MBD2608834.1"/>
    </source>
</evidence>
<evidence type="ECO:0000313" key="7">
    <source>
        <dbReference type="Proteomes" id="UP000660380"/>
    </source>
</evidence>
<gene>
    <name evidence="6" type="ORF">H6G81_31030</name>
</gene>